<feature type="transmembrane region" description="Helical" evidence="1">
    <location>
        <begin position="6"/>
        <end position="25"/>
    </location>
</feature>
<feature type="transmembrane region" description="Helical" evidence="1">
    <location>
        <begin position="45"/>
        <end position="65"/>
    </location>
</feature>
<dbReference type="InterPro" id="IPR010179">
    <property type="entry name" value="CRISPR-assoc_prot_Cse3"/>
</dbReference>
<dbReference type="Pfam" id="PF08798">
    <property type="entry name" value="CRISPR_assoc"/>
    <property type="match status" value="1"/>
</dbReference>
<evidence type="ECO:0000256" key="1">
    <source>
        <dbReference type="SAM" id="Phobius"/>
    </source>
</evidence>
<keyword evidence="1" id="KW-1133">Transmembrane helix</keyword>
<proteinExistence type="predicted"/>
<feature type="transmembrane region" description="Helical" evidence="1">
    <location>
        <begin position="71"/>
        <end position="88"/>
    </location>
</feature>
<evidence type="ECO:0000313" key="2">
    <source>
        <dbReference type="EMBL" id="KKL45484.1"/>
    </source>
</evidence>
<protein>
    <submittedName>
        <fullName evidence="2">Uncharacterized protein</fullName>
    </submittedName>
</protein>
<reference evidence="2" key="1">
    <citation type="journal article" date="2015" name="Nature">
        <title>Complex archaea that bridge the gap between prokaryotes and eukaryotes.</title>
        <authorList>
            <person name="Spang A."/>
            <person name="Saw J.H."/>
            <person name="Jorgensen S.L."/>
            <person name="Zaremba-Niedzwiedzka K."/>
            <person name="Martijn J."/>
            <person name="Lind A.E."/>
            <person name="van Eijk R."/>
            <person name="Schleper C."/>
            <person name="Guy L."/>
            <person name="Ettema T.J."/>
        </authorList>
    </citation>
    <scope>NUCLEOTIDE SEQUENCE</scope>
</reference>
<gene>
    <name evidence="2" type="ORF">LCGC14_2355200</name>
</gene>
<accession>A0A0F9C8J6</accession>
<dbReference type="Gene3D" id="3.30.70.1210">
    <property type="entry name" value="Crispr-associated protein, domain 2"/>
    <property type="match status" value="1"/>
</dbReference>
<keyword evidence="1" id="KW-0472">Membrane</keyword>
<comment type="caution">
    <text evidence="2">The sequence shown here is derived from an EMBL/GenBank/DDBJ whole genome shotgun (WGS) entry which is preliminary data.</text>
</comment>
<organism evidence="2">
    <name type="scientific">marine sediment metagenome</name>
    <dbReference type="NCBI Taxonomy" id="412755"/>
    <lineage>
        <taxon>unclassified sequences</taxon>
        <taxon>metagenomes</taxon>
        <taxon>ecological metagenomes</taxon>
    </lineage>
</organism>
<dbReference type="AlphaFoldDB" id="A0A0F9C8J6"/>
<name>A0A0F9C8J6_9ZZZZ</name>
<sequence>MIKSFILTFIFWTLFIIIDSIMDAIKVYTKFIWYKNSKLWHRLKYFRIGFCVATGWCAYGLYLSISGYEHGLFSFLLLWFLFLRWILFEGLMKIIDKKKFVIALQNGIGSGKGFGFGLVTLARYY</sequence>
<keyword evidence="1" id="KW-0812">Transmembrane</keyword>
<dbReference type="SUPFAM" id="SSF117987">
    <property type="entry name" value="CRISPR-associated protein"/>
    <property type="match status" value="1"/>
</dbReference>
<dbReference type="EMBL" id="LAZR01034369">
    <property type="protein sequence ID" value="KKL45484.1"/>
    <property type="molecule type" value="Genomic_DNA"/>
</dbReference>